<evidence type="ECO:0000313" key="2">
    <source>
        <dbReference type="Proteomes" id="UP000789405"/>
    </source>
</evidence>
<reference evidence="1" key="1">
    <citation type="submission" date="2021-06" db="EMBL/GenBank/DDBJ databases">
        <authorList>
            <person name="Kallberg Y."/>
            <person name="Tangrot J."/>
            <person name="Rosling A."/>
        </authorList>
    </citation>
    <scope>NUCLEOTIDE SEQUENCE</scope>
    <source>
        <strain evidence="1">MA453B</strain>
    </source>
</reference>
<gene>
    <name evidence="1" type="ORF">DERYTH_LOCUS21979</name>
</gene>
<keyword evidence="2" id="KW-1185">Reference proteome</keyword>
<name>A0A9N9JU09_9GLOM</name>
<comment type="caution">
    <text evidence="1">The sequence shown here is derived from an EMBL/GenBank/DDBJ whole genome shotgun (WGS) entry which is preliminary data.</text>
</comment>
<feature type="non-terminal residue" evidence="1">
    <location>
        <position position="1"/>
    </location>
</feature>
<dbReference type="Proteomes" id="UP000789405">
    <property type="component" value="Unassembled WGS sequence"/>
</dbReference>
<dbReference type="AlphaFoldDB" id="A0A9N9JU09"/>
<evidence type="ECO:0000313" key="1">
    <source>
        <dbReference type="EMBL" id="CAG8793976.1"/>
    </source>
</evidence>
<proteinExistence type="predicted"/>
<accession>A0A9N9JU09</accession>
<protein>
    <submittedName>
        <fullName evidence="1">26203_t:CDS:1</fullName>
    </submittedName>
</protein>
<sequence length="76" mass="8720">FLNHLVFFPPSKKYKIDNTLIFNGWKNAYFQEILKNILITSKGKVLVYSPKDISVKDASTKAVSAVVYFTDSRHSH</sequence>
<organism evidence="1 2">
    <name type="scientific">Dentiscutata erythropus</name>
    <dbReference type="NCBI Taxonomy" id="1348616"/>
    <lineage>
        <taxon>Eukaryota</taxon>
        <taxon>Fungi</taxon>
        <taxon>Fungi incertae sedis</taxon>
        <taxon>Mucoromycota</taxon>
        <taxon>Glomeromycotina</taxon>
        <taxon>Glomeromycetes</taxon>
        <taxon>Diversisporales</taxon>
        <taxon>Gigasporaceae</taxon>
        <taxon>Dentiscutata</taxon>
    </lineage>
</organism>
<dbReference type="EMBL" id="CAJVPY010029267">
    <property type="protein sequence ID" value="CAG8793976.1"/>
    <property type="molecule type" value="Genomic_DNA"/>
</dbReference>